<accession>A0A1G8RSV9</accession>
<dbReference type="EMBL" id="FNDU01000032">
    <property type="protein sequence ID" value="SDJ19575.1"/>
    <property type="molecule type" value="Genomic_DNA"/>
</dbReference>
<organism evidence="1 2">
    <name type="scientific">Alteribacillus bidgolensis</name>
    <dbReference type="NCBI Taxonomy" id="930129"/>
    <lineage>
        <taxon>Bacteria</taxon>
        <taxon>Bacillati</taxon>
        <taxon>Bacillota</taxon>
        <taxon>Bacilli</taxon>
        <taxon>Bacillales</taxon>
        <taxon>Bacillaceae</taxon>
        <taxon>Alteribacillus</taxon>
    </lineage>
</organism>
<dbReference type="Proteomes" id="UP000199017">
    <property type="component" value="Unassembled WGS sequence"/>
</dbReference>
<keyword evidence="2" id="KW-1185">Reference proteome</keyword>
<protein>
    <submittedName>
        <fullName evidence="1">Uncharacterized protein</fullName>
    </submittedName>
</protein>
<sequence>MRISELSVKTEVKNVVIQESGRNSVARNATFL</sequence>
<name>A0A1G8RSV9_9BACI</name>
<reference evidence="1 2" key="1">
    <citation type="submission" date="2016-10" db="EMBL/GenBank/DDBJ databases">
        <authorList>
            <person name="de Groot N.N."/>
        </authorList>
    </citation>
    <scope>NUCLEOTIDE SEQUENCE [LARGE SCALE GENOMIC DNA]</scope>
    <source>
        <strain evidence="2">P4B,CCM 7963,CECT 7998,DSM 25260,IBRC-M 10614,KCTC 13821</strain>
    </source>
</reference>
<gene>
    <name evidence="1" type="ORF">SAMN05216352_1325</name>
</gene>
<proteinExistence type="predicted"/>
<dbReference type="AlphaFoldDB" id="A0A1G8RSV9"/>
<evidence type="ECO:0000313" key="1">
    <source>
        <dbReference type="EMBL" id="SDJ19575.1"/>
    </source>
</evidence>
<evidence type="ECO:0000313" key="2">
    <source>
        <dbReference type="Proteomes" id="UP000199017"/>
    </source>
</evidence>
<dbReference type="STRING" id="930129.SAMN05216352_1325"/>